<dbReference type="PIRSF" id="PIRSF006268">
    <property type="entry name" value="ApbE"/>
    <property type="match status" value="1"/>
</dbReference>
<keyword evidence="4 10" id="KW-0808">Transferase</keyword>
<dbReference type="PANTHER" id="PTHR30040">
    <property type="entry name" value="THIAMINE BIOSYNTHESIS LIPOPROTEIN APBE"/>
    <property type="match status" value="1"/>
</dbReference>
<evidence type="ECO:0000256" key="3">
    <source>
        <dbReference type="ARBA" id="ARBA00022630"/>
    </source>
</evidence>
<sequence>MQHTILPVRHYGAALYRAVALTGATMGTTWSARLSASLCLSDAPIRAAVQTALDEVVSQMSHWDPDSDLARFNRAPAGWHALPPALLHVLAYALALAGETSGACDPTLGEWVDMWGFGPRRDVSEPPSAALLAQAGARCGWQRLALDLPRGLALQPGGLRLDLSAIAKGYGVDAAARALDALGLQHYLIEVGGELRARGVRPDGQPWRVAIEVPDGSGSHALSVPLKDLAIATSGDYRRYGEHEGRRYAHTLDPRSGRPLDNDVASVTVVHTGCMQADALATALTVMGQADGMDYARRHDLAALFIARDRDGLRLAPTPAFLALDVVRL</sequence>
<name>A0A158M575_9BORD</name>
<keyword evidence="5 10" id="KW-0479">Metal-binding</keyword>
<evidence type="ECO:0000256" key="7">
    <source>
        <dbReference type="ARBA" id="ARBA00022842"/>
    </source>
</evidence>
<dbReference type="PANTHER" id="PTHR30040:SF2">
    <property type="entry name" value="FAD:PROTEIN FMN TRANSFERASE"/>
    <property type="match status" value="1"/>
</dbReference>
<dbReference type="STRING" id="35814.BBB42_06845"/>
<evidence type="ECO:0000256" key="11">
    <source>
        <dbReference type="PIRSR" id="PIRSR006268-2"/>
    </source>
</evidence>
<evidence type="ECO:0000256" key="4">
    <source>
        <dbReference type="ARBA" id="ARBA00022679"/>
    </source>
</evidence>
<dbReference type="EC" id="2.7.1.180" evidence="1 10"/>
<evidence type="ECO:0000256" key="5">
    <source>
        <dbReference type="ARBA" id="ARBA00022723"/>
    </source>
</evidence>
<comment type="similarity">
    <text evidence="10">Belongs to the ApbE family.</text>
</comment>
<accession>A0A158M575</accession>
<comment type="cofactor">
    <cofactor evidence="11">
        <name>Mg(2+)</name>
        <dbReference type="ChEBI" id="CHEBI:18420"/>
    </cofactor>
    <cofactor evidence="11">
        <name>Mn(2+)</name>
        <dbReference type="ChEBI" id="CHEBI:29035"/>
    </cofactor>
    <text evidence="11">Magnesium. Can also use manganese.</text>
</comment>
<dbReference type="InterPro" id="IPR003374">
    <property type="entry name" value="ApbE-like_sf"/>
</dbReference>
<keyword evidence="6 10" id="KW-0274">FAD</keyword>
<dbReference type="SUPFAM" id="SSF143631">
    <property type="entry name" value="ApbE-like"/>
    <property type="match status" value="1"/>
</dbReference>
<dbReference type="Proteomes" id="UP000026682">
    <property type="component" value="Unassembled WGS sequence"/>
</dbReference>
<protein>
    <recommendedName>
        <fullName evidence="2 10">FAD:protein FMN transferase</fullName>
        <ecNumber evidence="1 10">2.7.1.180</ecNumber>
    </recommendedName>
    <alternativeName>
        <fullName evidence="8 10">Flavin transferase</fullName>
    </alternativeName>
</protein>
<comment type="catalytic activity">
    <reaction evidence="9 10">
        <text>L-threonyl-[protein] + FAD = FMN-L-threonyl-[protein] + AMP + H(+)</text>
        <dbReference type="Rhea" id="RHEA:36847"/>
        <dbReference type="Rhea" id="RHEA-COMP:11060"/>
        <dbReference type="Rhea" id="RHEA-COMP:11061"/>
        <dbReference type="ChEBI" id="CHEBI:15378"/>
        <dbReference type="ChEBI" id="CHEBI:30013"/>
        <dbReference type="ChEBI" id="CHEBI:57692"/>
        <dbReference type="ChEBI" id="CHEBI:74257"/>
        <dbReference type="ChEBI" id="CHEBI:456215"/>
        <dbReference type="EC" id="2.7.1.180"/>
    </reaction>
</comment>
<dbReference type="EMBL" id="JFZZ01000070">
    <property type="protein sequence ID" value="KAK90800.1"/>
    <property type="molecule type" value="Genomic_DNA"/>
</dbReference>
<dbReference type="RefSeq" id="WP_005013159.1">
    <property type="nucleotide sequence ID" value="NZ_JFZZ01000070.1"/>
</dbReference>
<feature type="binding site" evidence="11">
    <location>
        <position position="282"/>
    </location>
    <ligand>
        <name>Mg(2+)</name>
        <dbReference type="ChEBI" id="CHEBI:18420"/>
    </ligand>
</feature>
<evidence type="ECO:0000313" key="13">
    <source>
        <dbReference type="Proteomes" id="UP000026682"/>
    </source>
</evidence>
<keyword evidence="7 10" id="KW-0460">Magnesium</keyword>
<keyword evidence="3 10" id="KW-0285">Flavoprotein</keyword>
<organism evidence="12 13">
    <name type="scientific">Bordetella holmesii CDC-H585-BH</name>
    <dbReference type="NCBI Taxonomy" id="1331206"/>
    <lineage>
        <taxon>Bacteria</taxon>
        <taxon>Pseudomonadati</taxon>
        <taxon>Pseudomonadota</taxon>
        <taxon>Betaproteobacteria</taxon>
        <taxon>Burkholderiales</taxon>
        <taxon>Alcaligenaceae</taxon>
        <taxon>Bordetella</taxon>
    </lineage>
</organism>
<dbReference type="InterPro" id="IPR024932">
    <property type="entry name" value="ApbE"/>
</dbReference>
<feature type="binding site" evidence="11">
    <location>
        <position position="278"/>
    </location>
    <ligand>
        <name>Mg(2+)</name>
        <dbReference type="ChEBI" id="CHEBI:18420"/>
    </ligand>
</feature>
<evidence type="ECO:0000256" key="1">
    <source>
        <dbReference type="ARBA" id="ARBA00011955"/>
    </source>
</evidence>
<comment type="caution">
    <text evidence="12">The sequence shown here is derived from an EMBL/GenBank/DDBJ whole genome shotgun (WGS) entry which is preliminary data.</text>
</comment>
<dbReference type="GO" id="GO:0046872">
    <property type="term" value="F:metal ion binding"/>
    <property type="evidence" value="ECO:0007669"/>
    <property type="project" value="UniProtKB-UniRule"/>
</dbReference>
<evidence type="ECO:0000256" key="9">
    <source>
        <dbReference type="ARBA" id="ARBA00048540"/>
    </source>
</evidence>
<evidence type="ECO:0000256" key="2">
    <source>
        <dbReference type="ARBA" id="ARBA00016337"/>
    </source>
</evidence>
<dbReference type="AlphaFoldDB" id="A0A158M575"/>
<gene>
    <name evidence="12" type="ORF">L497_0708</name>
</gene>
<reference evidence="12 13" key="1">
    <citation type="submission" date="2014-03" db="EMBL/GenBank/DDBJ databases">
        <title>Genome sequence of Bordetella holmseii.</title>
        <authorList>
            <person name="Harvill E."/>
            <person name="Goodfield L.L."/>
            <person name="Ivanov Y."/>
            <person name="Meyer J.A."/>
            <person name="Newth C."/>
            <person name="Cassiday P."/>
            <person name="Tondella M.L."/>
            <person name="Liao P."/>
            <person name="Zimmerman J."/>
            <person name="Meert K."/>
            <person name="Wessel D."/>
            <person name="Berger J."/>
            <person name="Dean J.M."/>
            <person name="Holubkov R."/>
            <person name="Burr J."/>
            <person name="Liu T."/>
            <person name="Brinkac L.M."/>
            <person name="Sanka R."/>
            <person name="Kim M."/>
            <person name="Losada L."/>
        </authorList>
    </citation>
    <scope>NUCLEOTIDE SEQUENCE [LARGE SCALE GENOMIC DNA]</scope>
    <source>
        <strain evidence="12 13">CDC-H585-BH</strain>
    </source>
</reference>
<feature type="binding site" evidence="11">
    <location>
        <position position="165"/>
    </location>
    <ligand>
        <name>Mg(2+)</name>
        <dbReference type="ChEBI" id="CHEBI:18420"/>
    </ligand>
</feature>
<dbReference type="Gene3D" id="3.10.520.10">
    <property type="entry name" value="ApbE-like domains"/>
    <property type="match status" value="1"/>
</dbReference>
<dbReference type="GeneID" id="93120453"/>
<dbReference type="GO" id="GO:0016740">
    <property type="term" value="F:transferase activity"/>
    <property type="evidence" value="ECO:0007669"/>
    <property type="project" value="UniProtKB-UniRule"/>
</dbReference>
<evidence type="ECO:0000256" key="8">
    <source>
        <dbReference type="ARBA" id="ARBA00031306"/>
    </source>
</evidence>
<evidence type="ECO:0000256" key="6">
    <source>
        <dbReference type="ARBA" id="ARBA00022827"/>
    </source>
</evidence>
<proteinExistence type="inferred from homology"/>
<evidence type="ECO:0000313" key="12">
    <source>
        <dbReference type="EMBL" id="KAK90800.1"/>
    </source>
</evidence>
<dbReference type="Pfam" id="PF02424">
    <property type="entry name" value="ApbE"/>
    <property type="match status" value="1"/>
</dbReference>
<evidence type="ECO:0000256" key="10">
    <source>
        <dbReference type="PIRNR" id="PIRNR006268"/>
    </source>
</evidence>
<dbReference type="PATRIC" id="fig|1331206.3.peg.1910"/>